<name>A0ACB8UNQ3_9EURO</name>
<accession>A0ACB8UNQ3</accession>
<dbReference type="EMBL" id="JALBCA010000157">
    <property type="protein sequence ID" value="KAI2381928.1"/>
    <property type="molecule type" value="Genomic_DNA"/>
</dbReference>
<sequence>MNSTMCPPPFLNESQFPKNGGFLAGRTCDAVTMPSGVKVRCCLPCPQAEWRYTDDFLRRTKIASWLALAVFILNTLMLLTYAVLPAKATRRHYLSICLISALMMMELSFIIPLAAQPAQCYDAITPHDMRSDLTCAFTSALILGGGWAAVLWSFCRTLSLHVQICWDVVPGRKFFISTMCFGWGIPIIGLATAMAVTGTSYRFGSICHINHEKGLFIFWGPLMTFAGATMLIHLTTLGYCIHVYVKSILDTKPTTENSGPLPSYTGSERTMSARQTYRRVKRILLLQWRGFAVVFTILANVVFFTVVFLGLDNAARRSPENVAKSQPWIACLVLSSGNADECARLAASLGPSESSVLAVLILLGMSGFWPVIFLGHSTMITGWRDWIKQKIHPNREFVSMDARKKGSPTRAYEMLAAGRQPSSIKSPEPLLSPVRNSDHSIATMNYSAYASAAPPTSPDPAIITPEARYHSPPLSFSTPRPPSQRGLSSPSSPSAIAAAKDWDPQATFAPSRAGGKQWHDRPGPS</sequence>
<proteinExistence type="predicted"/>
<gene>
    <name evidence="1" type="ORF">LOY88_006463</name>
</gene>
<evidence type="ECO:0000313" key="1">
    <source>
        <dbReference type="EMBL" id="KAI2381928.1"/>
    </source>
</evidence>
<comment type="caution">
    <text evidence="1">The sequence shown here is derived from an EMBL/GenBank/DDBJ whole genome shotgun (WGS) entry which is preliminary data.</text>
</comment>
<organism evidence="1">
    <name type="scientific">Ophidiomyces ophidiicola</name>
    <dbReference type="NCBI Taxonomy" id="1387563"/>
    <lineage>
        <taxon>Eukaryota</taxon>
        <taxon>Fungi</taxon>
        <taxon>Dikarya</taxon>
        <taxon>Ascomycota</taxon>
        <taxon>Pezizomycotina</taxon>
        <taxon>Eurotiomycetes</taxon>
        <taxon>Eurotiomycetidae</taxon>
        <taxon>Onygenales</taxon>
        <taxon>Onygenaceae</taxon>
        <taxon>Ophidiomyces</taxon>
    </lineage>
</organism>
<protein>
    <submittedName>
        <fullName evidence="1">Uncharacterized protein</fullName>
    </submittedName>
</protein>
<reference evidence="1" key="1">
    <citation type="journal article" date="2022" name="bioRxiv">
        <title>Population genetic analysis of Ophidiomyces ophidiicola, the causative agent of snake fungal disease, indicates recent introductions to the USA.</title>
        <authorList>
            <person name="Ladner J.T."/>
            <person name="Palmer J.M."/>
            <person name="Ettinger C.L."/>
            <person name="Stajich J.E."/>
            <person name="Farrell T.M."/>
            <person name="Glorioso B.M."/>
            <person name="Lawson B."/>
            <person name="Price S.J."/>
            <person name="Stengle A.G."/>
            <person name="Grear D.A."/>
            <person name="Lorch J.M."/>
        </authorList>
    </citation>
    <scope>NUCLEOTIDE SEQUENCE</scope>
    <source>
        <strain evidence="1">NWHC 24266-5</strain>
    </source>
</reference>